<dbReference type="GO" id="GO:1904680">
    <property type="term" value="F:peptide transmembrane transporter activity"/>
    <property type="evidence" value="ECO:0007669"/>
    <property type="project" value="TreeGrafter"/>
</dbReference>
<dbReference type="PIRSF" id="PIRSF002741">
    <property type="entry name" value="MppA"/>
    <property type="match status" value="1"/>
</dbReference>
<dbReference type="EMBL" id="CP001157">
    <property type="protein sequence ID" value="ACO78631.1"/>
    <property type="molecule type" value="Genomic_DNA"/>
</dbReference>
<dbReference type="GO" id="GO:0015031">
    <property type="term" value="P:protein transport"/>
    <property type="evidence" value="ECO:0007669"/>
    <property type="project" value="UniProtKB-KW"/>
</dbReference>
<dbReference type="InterPro" id="IPR039424">
    <property type="entry name" value="SBP_5"/>
</dbReference>
<keyword evidence="4" id="KW-0732">Signal</keyword>
<reference evidence="9 10" key="1">
    <citation type="journal article" date="2009" name="J. Bacteriol.">
        <title>Genome sequence of Azotobacter vinelandii, an obligate aerobe specialized to support diverse anaerobic metabolic processes.</title>
        <authorList>
            <person name="Setubal J.C."/>
            <person name="dos Santos P."/>
            <person name="Goldman B.S."/>
            <person name="Ertesvag H."/>
            <person name="Espin G."/>
            <person name="Rubio L.M."/>
            <person name="Valla S."/>
            <person name="Almeida N.F."/>
            <person name="Balasubramanian D."/>
            <person name="Cromes L."/>
            <person name="Curatti L."/>
            <person name="Du Z."/>
            <person name="Godsy E."/>
            <person name="Goodner B."/>
            <person name="Hellner-Burris K."/>
            <person name="Hernandez J.A."/>
            <person name="Houmiel K."/>
            <person name="Imperial J."/>
            <person name="Kennedy C."/>
            <person name="Larson T.J."/>
            <person name="Latreille P."/>
            <person name="Ligon L.S."/>
            <person name="Lu J."/>
            <person name="Maerk M."/>
            <person name="Miller N.M."/>
            <person name="Norton S."/>
            <person name="O'Carroll I.P."/>
            <person name="Paulsen I."/>
            <person name="Raulfs E.C."/>
            <person name="Roemer R."/>
            <person name="Rosser J."/>
            <person name="Segura D."/>
            <person name="Slater S."/>
            <person name="Stricklin S.L."/>
            <person name="Studholme D.J."/>
            <person name="Sun J."/>
            <person name="Viana C.J."/>
            <person name="Wallin E."/>
            <person name="Wang B."/>
            <person name="Wheeler C."/>
            <person name="Zhu H."/>
            <person name="Dean D.R."/>
            <person name="Dixon R."/>
            <person name="Wood D."/>
        </authorList>
    </citation>
    <scope>NUCLEOTIDE SEQUENCE [LARGE SCALE GENOMIC DNA]</scope>
    <source>
        <strain evidence="10">DJ / ATCC BAA-1303</strain>
    </source>
</reference>
<protein>
    <submittedName>
        <fullName evidence="9">Bacterial extracellular solute-binding protein, family 5</fullName>
    </submittedName>
</protein>
<comment type="subcellular location">
    <subcellularLocation>
        <location evidence="1">Cell envelope</location>
    </subcellularLocation>
</comment>
<evidence type="ECO:0000313" key="9">
    <source>
        <dbReference type="EMBL" id="ACO78631.1"/>
    </source>
</evidence>
<organism evidence="9 10">
    <name type="scientific">Azotobacter vinelandii (strain DJ / ATCC BAA-1303)</name>
    <dbReference type="NCBI Taxonomy" id="322710"/>
    <lineage>
        <taxon>Bacteria</taxon>
        <taxon>Pseudomonadati</taxon>
        <taxon>Pseudomonadota</taxon>
        <taxon>Gammaproteobacteria</taxon>
        <taxon>Pseudomonadales</taxon>
        <taxon>Pseudomonadaceae</taxon>
        <taxon>Azotobacter</taxon>
    </lineage>
</organism>
<dbReference type="InterPro" id="IPR000914">
    <property type="entry name" value="SBP_5_dom"/>
</dbReference>
<dbReference type="AlphaFoldDB" id="C1DHN6"/>
<keyword evidence="6" id="KW-0653">Protein transport</keyword>
<dbReference type="PANTHER" id="PTHR30290:SF10">
    <property type="entry name" value="PERIPLASMIC OLIGOPEPTIDE-BINDING PROTEIN-RELATED"/>
    <property type="match status" value="1"/>
</dbReference>
<dbReference type="EnsemblBacteria" id="ACO78631">
    <property type="protein sequence ID" value="ACO78631"/>
    <property type="gene ID" value="Avin_24440"/>
</dbReference>
<dbReference type="STRING" id="322710.Avin_24440"/>
<dbReference type="SUPFAM" id="SSF53850">
    <property type="entry name" value="Periplasmic binding protein-like II"/>
    <property type="match status" value="1"/>
</dbReference>
<dbReference type="Pfam" id="PF00496">
    <property type="entry name" value="SBP_bac_5"/>
    <property type="match status" value="1"/>
</dbReference>
<accession>C1DHN6</accession>
<dbReference type="GO" id="GO:0015833">
    <property type="term" value="P:peptide transport"/>
    <property type="evidence" value="ECO:0007669"/>
    <property type="project" value="UniProtKB-KW"/>
</dbReference>
<evidence type="ECO:0000256" key="6">
    <source>
        <dbReference type="ARBA" id="ARBA00022927"/>
    </source>
</evidence>
<evidence type="ECO:0000256" key="3">
    <source>
        <dbReference type="ARBA" id="ARBA00022448"/>
    </source>
</evidence>
<evidence type="ECO:0000256" key="1">
    <source>
        <dbReference type="ARBA" id="ARBA00004196"/>
    </source>
</evidence>
<dbReference type="KEGG" id="avn:Avin_24440"/>
<evidence type="ECO:0000256" key="7">
    <source>
        <dbReference type="SAM" id="MobiDB-lite"/>
    </source>
</evidence>
<evidence type="ECO:0000256" key="2">
    <source>
        <dbReference type="ARBA" id="ARBA00005695"/>
    </source>
</evidence>
<dbReference type="HOGENOM" id="CLU_017028_7_0_6"/>
<dbReference type="CDD" id="cd08492">
    <property type="entry name" value="PBP2_NikA_DppA_OppA_like_15"/>
    <property type="match status" value="1"/>
</dbReference>
<sequence>MRGWPNASRDTRRAGYLPIHFSDYPDPEKRPSASPGGHPRPEQAEEPGFPGGRALRSNMSILRKLVAGGAATLALLGTAAVQAGAAKDEKDSLIYLHSIEPKTFYQWWTQAEYPRRQLLDGLIFLDGEGKLHPWLAKSWKQDGTVWTFDLRDDVVFSDGSKFNAETVVKNVEFWLKVSTSVPDSFFKEAKAVDEYKVEIHTTIAQPWLANLLSSGGFAINSSPSLARDLKEIGENPIGSGPFVLKEWKRGEEIVLVRNENYRWGPETTHGGPAHLKTIHWKFVPDANARWLALEKGEADLIYDPPSVKWKEATGKYPTSTRYAPGRGQTLSLNTEFGPFADKRVRQAFAYASNRKKIVETLFRGSALYEGNGAYSRTTPDYVDLDDAYPYDPDKAVGLLEEAGYTRVNGDGFRVGKDGKVLEVLFPVYPTIVSPEGYTSLQALQAEAKKVGFKIDLIALTPTDLAAGRYTKPDEYHVYLGYWTMYAPTVLSVNYRPDDGSASGTIFGRQNLNQIQTTGGSPNPHNRVRSKDWKLQEAIVEAHREPDPQARHAKLAAIQQHISDEALALGFYTSTYNLVGQKYLSGLIHNIHGPIFYALKKD</sequence>
<gene>
    <name evidence="9" type="ordered locus">Avin_24440</name>
</gene>
<name>C1DHN6_AZOVD</name>
<comment type="similarity">
    <text evidence="2">Belongs to the bacterial solute-binding protein 5 family.</text>
</comment>
<dbReference type="OrthoDB" id="9801912at2"/>
<feature type="domain" description="Solute-binding protein family 5" evidence="8">
    <location>
        <begin position="130"/>
        <end position="489"/>
    </location>
</feature>
<keyword evidence="3" id="KW-0813">Transport</keyword>
<proteinExistence type="inferred from homology"/>
<dbReference type="PANTHER" id="PTHR30290">
    <property type="entry name" value="PERIPLASMIC BINDING COMPONENT OF ABC TRANSPORTER"/>
    <property type="match status" value="1"/>
</dbReference>
<keyword evidence="10" id="KW-1185">Reference proteome</keyword>
<dbReference type="Gene3D" id="3.40.190.10">
    <property type="entry name" value="Periplasmic binding protein-like II"/>
    <property type="match status" value="1"/>
</dbReference>
<dbReference type="GO" id="GO:0030288">
    <property type="term" value="C:outer membrane-bounded periplasmic space"/>
    <property type="evidence" value="ECO:0007669"/>
    <property type="project" value="UniProtKB-ARBA"/>
</dbReference>
<evidence type="ECO:0000256" key="5">
    <source>
        <dbReference type="ARBA" id="ARBA00022856"/>
    </source>
</evidence>
<feature type="region of interest" description="Disordered" evidence="7">
    <location>
        <begin position="1"/>
        <end position="53"/>
    </location>
</feature>
<evidence type="ECO:0000313" key="10">
    <source>
        <dbReference type="Proteomes" id="UP000002424"/>
    </source>
</evidence>
<dbReference type="InterPro" id="IPR030678">
    <property type="entry name" value="Peptide/Ni-bd"/>
</dbReference>
<dbReference type="Gene3D" id="3.10.105.10">
    <property type="entry name" value="Dipeptide-binding Protein, Domain 3"/>
    <property type="match status" value="1"/>
</dbReference>
<dbReference type="GO" id="GO:0043190">
    <property type="term" value="C:ATP-binding cassette (ABC) transporter complex"/>
    <property type="evidence" value="ECO:0007669"/>
    <property type="project" value="InterPro"/>
</dbReference>
<keyword evidence="5" id="KW-0571">Peptide transport</keyword>
<evidence type="ECO:0000259" key="8">
    <source>
        <dbReference type="Pfam" id="PF00496"/>
    </source>
</evidence>
<evidence type="ECO:0000256" key="4">
    <source>
        <dbReference type="ARBA" id="ARBA00022729"/>
    </source>
</evidence>
<dbReference type="Proteomes" id="UP000002424">
    <property type="component" value="Chromosome"/>
</dbReference>
<dbReference type="eggNOG" id="COG0747">
    <property type="taxonomic scope" value="Bacteria"/>
</dbReference>